<dbReference type="GO" id="GO:0016773">
    <property type="term" value="F:phosphotransferase activity, alcohol group as acceptor"/>
    <property type="evidence" value="ECO:0007669"/>
    <property type="project" value="InterPro"/>
</dbReference>
<evidence type="ECO:0000256" key="2">
    <source>
        <dbReference type="ARBA" id="ARBA00022679"/>
    </source>
</evidence>
<dbReference type="GO" id="GO:0016301">
    <property type="term" value="F:kinase activity"/>
    <property type="evidence" value="ECO:0007669"/>
    <property type="project" value="UniProtKB-KW"/>
</dbReference>
<evidence type="ECO:0000313" key="7">
    <source>
        <dbReference type="EMBL" id="GGM39928.1"/>
    </source>
</evidence>
<dbReference type="PIRSF" id="PIRSF000538">
    <property type="entry name" value="GlpK"/>
    <property type="match status" value="1"/>
</dbReference>
<dbReference type="Gene3D" id="3.30.420.40">
    <property type="match status" value="2"/>
</dbReference>
<dbReference type="CDD" id="cd00366">
    <property type="entry name" value="ASKHA_NBD_FGGY"/>
    <property type="match status" value="1"/>
</dbReference>
<dbReference type="InterPro" id="IPR000577">
    <property type="entry name" value="Carb_kinase_FGGY"/>
</dbReference>
<dbReference type="InterPro" id="IPR043129">
    <property type="entry name" value="ATPase_NBD"/>
</dbReference>
<dbReference type="PROSITE" id="PS00445">
    <property type="entry name" value="FGGY_KINASES_2"/>
    <property type="match status" value="1"/>
</dbReference>
<keyword evidence="2 4" id="KW-0808">Transferase</keyword>
<dbReference type="AlphaFoldDB" id="A0A8J3C8A6"/>
<feature type="domain" description="Carbohydrate kinase FGGY N-terminal" evidence="5">
    <location>
        <begin position="25"/>
        <end position="250"/>
    </location>
</feature>
<dbReference type="InterPro" id="IPR050406">
    <property type="entry name" value="FGGY_Carb_Kinase"/>
</dbReference>
<dbReference type="PANTHER" id="PTHR43095:SF3">
    <property type="entry name" value="L-XYLULOSE_3-KETO-L-GULONATE KINASE"/>
    <property type="match status" value="1"/>
</dbReference>
<evidence type="ECO:0000256" key="1">
    <source>
        <dbReference type="ARBA" id="ARBA00009156"/>
    </source>
</evidence>
<dbReference type="InterPro" id="IPR018485">
    <property type="entry name" value="FGGY_C"/>
</dbReference>
<reference evidence="7" key="1">
    <citation type="journal article" date="2014" name="Int. J. Syst. Evol. Microbiol.">
        <title>Complete genome sequence of Corynebacterium casei LMG S-19264T (=DSM 44701T), isolated from a smear-ripened cheese.</title>
        <authorList>
            <consortium name="US DOE Joint Genome Institute (JGI-PGF)"/>
            <person name="Walter F."/>
            <person name="Albersmeier A."/>
            <person name="Kalinowski J."/>
            <person name="Ruckert C."/>
        </authorList>
    </citation>
    <scope>NUCLEOTIDE SEQUENCE</scope>
    <source>
        <strain evidence="7">CGMCC 4.5737</strain>
    </source>
</reference>
<keyword evidence="8" id="KW-1185">Reference proteome</keyword>
<evidence type="ECO:0000256" key="4">
    <source>
        <dbReference type="RuleBase" id="RU003733"/>
    </source>
</evidence>
<sequence length="510" mass="53377">MRHATSLPRAAARARAFLRGVAMILIGIDVGTTGLKAVALDGAGRLLRERVSRYPTRLRGWAAEQDAEAWWTAARTVLPPVVAGERVLGVAVTSQAPTLAPVDRGGRPTGPALTWIDRRGAAEAEEIARLLGGDPRNPADPSSGTSKLLWAQRHTAHLDQADAALTANGFLVRKLTGESTLDESSAGMLQGWEDGFPPELAAKVPVDLLPPAVPCTTTVGEVTANAAATTGLPPGTPVVAGGIDAVGAALEAGVFAPGDPTVEMTGFSTVAIQAVPRGARFPGLIHTRHCVPGVDLVLAAQNSTGAVLDWLCRTTGVDTTTVVLPRRRPSRVMLLPSFAGDRTPTWQARSRGALVGLDLACAPSDLLLALYEGTALALRECLERMRPRTAPGSGRPSPLRCVGGGARSREWLQVKADVLGHEVEVPAQAHGAAVGAALLAGLGIDHFAGVEQLRPKSRSSRARYLPDPGLHAAYTRRLTSFLALRDALALHDALEPCATELVDDSEGDAR</sequence>
<dbReference type="Pfam" id="PF02782">
    <property type="entry name" value="FGGY_C"/>
    <property type="match status" value="1"/>
</dbReference>
<keyword evidence="3 4" id="KW-0418">Kinase</keyword>
<name>A0A8J3C8A6_9PSEU</name>
<dbReference type="Pfam" id="PF00370">
    <property type="entry name" value="FGGY_N"/>
    <property type="match status" value="1"/>
</dbReference>
<dbReference type="EMBL" id="BMMK01000002">
    <property type="protein sequence ID" value="GGM39928.1"/>
    <property type="molecule type" value="Genomic_DNA"/>
</dbReference>
<evidence type="ECO:0000313" key="8">
    <source>
        <dbReference type="Proteomes" id="UP000637578"/>
    </source>
</evidence>
<protein>
    <submittedName>
        <fullName evidence="7">Xylulokinase</fullName>
    </submittedName>
</protein>
<evidence type="ECO:0000259" key="6">
    <source>
        <dbReference type="Pfam" id="PF02782"/>
    </source>
</evidence>
<feature type="domain" description="Carbohydrate kinase FGGY C-terminal" evidence="6">
    <location>
        <begin position="290"/>
        <end position="442"/>
    </location>
</feature>
<reference evidence="7" key="2">
    <citation type="submission" date="2020-09" db="EMBL/GenBank/DDBJ databases">
        <authorList>
            <person name="Sun Q."/>
            <person name="Zhou Y."/>
        </authorList>
    </citation>
    <scope>NUCLEOTIDE SEQUENCE</scope>
    <source>
        <strain evidence="7">CGMCC 4.5737</strain>
    </source>
</reference>
<dbReference type="PANTHER" id="PTHR43095">
    <property type="entry name" value="SUGAR KINASE"/>
    <property type="match status" value="1"/>
</dbReference>
<comment type="caution">
    <text evidence="7">The sequence shown here is derived from an EMBL/GenBank/DDBJ whole genome shotgun (WGS) entry which is preliminary data.</text>
</comment>
<evidence type="ECO:0000259" key="5">
    <source>
        <dbReference type="Pfam" id="PF00370"/>
    </source>
</evidence>
<dbReference type="InterPro" id="IPR018484">
    <property type="entry name" value="FGGY_N"/>
</dbReference>
<accession>A0A8J3C8A6</accession>
<dbReference type="GO" id="GO:0005975">
    <property type="term" value="P:carbohydrate metabolic process"/>
    <property type="evidence" value="ECO:0007669"/>
    <property type="project" value="InterPro"/>
</dbReference>
<dbReference type="Proteomes" id="UP000637578">
    <property type="component" value="Unassembled WGS sequence"/>
</dbReference>
<evidence type="ECO:0000256" key="3">
    <source>
        <dbReference type="ARBA" id="ARBA00022777"/>
    </source>
</evidence>
<comment type="similarity">
    <text evidence="1 4">Belongs to the FGGY kinase family.</text>
</comment>
<gene>
    <name evidence="7" type="ORF">GCM10012275_08550</name>
</gene>
<dbReference type="InterPro" id="IPR018483">
    <property type="entry name" value="Carb_kinase_FGGY_CS"/>
</dbReference>
<proteinExistence type="inferred from homology"/>
<organism evidence="7 8">
    <name type="scientific">Longimycelium tulufanense</name>
    <dbReference type="NCBI Taxonomy" id="907463"/>
    <lineage>
        <taxon>Bacteria</taxon>
        <taxon>Bacillati</taxon>
        <taxon>Actinomycetota</taxon>
        <taxon>Actinomycetes</taxon>
        <taxon>Pseudonocardiales</taxon>
        <taxon>Pseudonocardiaceae</taxon>
        <taxon>Longimycelium</taxon>
    </lineage>
</organism>
<dbReference type="SUPFAM" id="SSF53067">
    <property type="entry name" value="Actin-like ATPase domain"/>
    <property type="match status" value="2"/>
</dbReference>